<dbReference type="PANTHER" id="PTHR43214">
    <property type="entry name" value="TWO-COMPONENT RESPONSE REGULATOR"/>
    <property type="match status" value="1"/>
</dbReference>
<dbReference type="EMBL" id="JACHWS010000002">
    <property type="protein sequence ID" value="MBB3038155.1"/>
    <property type="molecule type" value="Genomic_DNA"/>
</dbReference>
<dbReference type="PANTHER" id="PTHR43214:SF24">
    <property type="entry name" value="TRANSCRIPTIONAL REGULATORY PROTEIN NARL-RELATED"/>
    <property type="match status" value="1"/>
</dbReference>
<dbReference type="SUPFAM" id="SSF52172">
    <property type="entry name" value="CheY-like"/>
    <property type="match status" value="1"/>
</dbReference>
<dbReference type="SMART" id="SM00421">
    <property type="entry name" value="HTH_LUXR"/>
    <property type="match status" value="1"/>
</dbReference>
<dbReference type="PROSITE" id="PS50043">
    <property type="entry name" value="HTH_LUXR_2"/>
    <property type="match status" value="1"/>
</dbReference>
<dbReference type="Pfam" id="PF00072">
    <property type="entry name" value="Response_reg"/>
    <property type="match status" value="1"/>
</dbReference>
<keyword evidence="1 5" id="KW-0597">Phosphoprotein</keyword>
<dbReference type="Proteomes" id="UP000567922">
    <property type="component" value="Unassembled WGS sequence"/>
</dbReference>
<dbReference type="PROSITE" id="PS50110">
    <property type="entry name" value="RESPONSE_REGULATORY"/>
    <property type="match status" value="1"/>
</dbReference>
<dbReference type="InterPro" id="IPR011006">
    <property type="entry name" value="CheY-like_superfamily"/>
</dbReference>
<dbReference type="Pfam" id="PF00196">
    <property type="entry name" value="GerE"/>
    <property type="match status" value="1"/>
</dbReference>
<evidence type="ECO:0000313" key="9">
    <source>
        <dbReference type="Proteomes" id="UP000567922"/>
    </source>
</evidence>
<keyword evidence="3 8" id="KW-0238">DNA-binding</keyword>
<evidence type="ECO:0000256" key="4">
    <source>
        <dbReference type="ARBA" id="ARBA00023163"/>
    </source>
</evidence>
<dbReference type="InterPro" id="IPR000792">
    <property type="entry name" value="Tscrpt_reg_LuxR_C"/>
</dbReference>
<dbReference type="CDD" id="cd17535">
    <property type="entry name" value="REC_NarL-like"/>
    <property type="match status" value="1"/>
</dbReference>
<dbReference type="GO" id="GO:0000160">
    <property type="term" value="P:phosphorelay signal transduction system"/>
    <property type="evidence" value="ECO:0007669"/>
    <property type="project" value="InterPro"/>
</dbReference>
<sequence length="215" mass="22894">MAAIRIVIADDHPVVRDGIRAMLCSQGDFDVVGEAANTEEALLVVARKQPDLLLTDLRMPGGGVELIREVRVRFPNTHIVVLSTFSSSDDVRSAIEAGAHGYLLKDLGRAELADGIRAVAAGQTRLAQAASASLIRAMQASHEGLAPREREILSMVADGLTNRQIARKLLISEATVKTHLQHLYSKLDVRDRASAVASGYKLGLLPGGSEAGDGI</sequence>
<organism evidence="8 9">
    <name type="scientific">Hoyosella altamirensis</name>
    <dbReference type="NCBI Taxonomy" id="616997"/>
    <lineage>
        <taxon>Bacteria</taxon>
        <taxon>Bacillati</taxon>
        <taxon>Actinomycetota</taxon>
        <taxon>Actinomycetes</taxon>
        <taxon>Mycobacteriales</taxon>
        <taxon>Hoyosellaceae</taxon>
        <taxon>Hoyosella</taxon>
    </lineage>
</organism>
<dbReference type="AlphaFoldDB" id="A0A839RN32"/>
<accession>A0A839RN32</accession>
<evidence type="ECO:0000259" key="6">
    <source>
        <dbReference type="PROSITE" id="PS50043"/>
    </source>
</evidence>
<evidence type="ECO:0000256" key="2">
    <source>
        <dbReference type="ARBA" id="ARBA00023015"/>
    </source>
</evidence>
<evidence type="ECO:0000256" key="3">
    <source>
        <dbReference type="ARBA" id="ARBA00023125"/>
    </source>
</evidence>
<keyword evidence="2" id="KW-0805">Transcription regulation</keyword>
<dbReference type="GO" id="GO:0006355">
    <property type="term" value="P:regulation of DNA-templated transcription"/>
    <property type="evidence" value="ECO:0007669"/>
    <property type="project" value="InterPro"/>
</dbReference>
<feature type="modified residue" description="4-aspartylphosphate" evidence="5">
    <location>
        <position position="56"/>
    </location>
</feature>
<comment type="caution">
    <text evidence="8">The sequence shown here is derived from an EMBL/GenBank/DDBJ whole genome shotgun (WGS) entry which is preliminary data.</text>
</comment>
<evidence type="ECO:0000256" key="1">
    <source>
        <dbReference type="ARBA" id="ARBA00022553"/>
    </source>
</evidence>
<evidence type="ECO:0000259" key="7">
    <source>
        <dbReference type="PROSITE" id="PS50110"/>
    </source>
</evidence>
<dbReference type="InterPro" id="IPR001789">
    <property type="entry name" value="Sig_transdc_resp-reg_receiver"/>
</dbReference>
<protein>
    <submittedName>
        <fullName evidence="8">DNA-binding NarL/FixJ family response regulator</fullName>
    </submittedName>
</protein>
<gene>
    <name evidence="8" type="ORF">FHU29_002604</name>
</gene>
<evidence type="ECO:0000313" key="8">
    <source>
        <dbReference type="EMBL" id="MBB3038155.1"/>
    </source>
</evidence>
<keyword evidence="4" id="KW-0804">Transcription</keyword>
<dbReference type="InterPro" id="IPR039420">
    <property type="entry name" value="WalR-like"/>
</dbReference>
<dbReference type="InterPro" id="IPR058245">
    <property type="entry name" value="NreC/VraR/RcsB-like_REC"/>
</dbReference>
<name>A0A839RN32_9ACTN</name>
<dbReference type="CDD" id="cd06170">
    <property type="entry name" value="LuxR_C_like"/>
    <property type="match status" value="1"/>
</dbReference>
<feature type="domain" description="Response regulatory" evidence="7">
    <location>
        <begin position="5"/>
        <end position="120"/>
    </location>
</feature>
<dbReference type="GO" id="GO:0003677">
    <property type="term" value="F:DNA binding"/>
    <property type="evidence" value="ECO:0007669"/>
    <property type="project" value="UniProtKB-KW"/>
</dbReference>
<reference evidence="8 9" key="1">
    <citation type="submission" date="2020-08" db="EMBL/GenBank/DDBJ databases">
        <title>Sequencing the genomes of 1000 actinobacteria strains.</title>
        <authorList>
            <person name="Klenk H.-P."/>
        </authorList>
    </citation>
    <scope>NUCLEOTIDE SEQUENCE [LARGE SCALE GENOMIC DNA]</scope>
    <source>
        <strain evidence="8 9">DSM 45258</strain>
    </source>
</reference>
<feature type="domain" description="HTH luxR-type" evidence="6">
    <location>
        <begin position="138"/>
        <end position="203"/>
    </location>
</feature>
<dbReference type="PROSITE" id="PS00622">
    <property type="entry name" value="HTH_LUXR_1"/>
    <property type="match status" value="1"/>
</dbReference>
<dbReference type="SMART" id="SM00448">
    <property type="entry name" value="REC"/>
    <property type="match status" value="1"/>
</dbReference>
<dbReference type="Gene3D" id="3.40.50.2300">
    <property type="match status" value="1"/>
</dbReference>
<proteinExistence type="predicted"/>
<dbReference type="PRINTS" id="PR00038">
    <property type="entry name" value="HTHLUXR"/>
</dbReference>
<keyword evidence="9" id="KW-1185">Reference proteome</keyword>
<evidence type="ECO:0000256" key="5">
    <source>
        <dbReference type="PROSITE-ProRule" id="PRU00169"/>
    </source>
</evidence>